<dbReference type="InterPro" id="IPR025555">
    <property type="entry name" value="YppG"/>
</dbReference>
<sequence length="143" mass="16087">MSQQNMMHNPYPANPYSMQQNGLNMQQNGMNMQQNGMNMQQNGMNMQQNDYSQSIFHNPLDPEMNQNMPNGNNSYFANSYMNPYPSQSFIPKQPSGMKSIMNSFKTQDGSIDFTKMMNTAGQMMGAFNQVSSLVKGLGGIIKV</sequence>
<dbReference type="AlphaFoldDB" id="A0A6L3VDH0"/>
<evidence type="ECO:0000313" key="1">
    <source>
        <dbReference type="EMBL" id="KAB2338959.1"/>
    </source>
</evidence>
<dbReference type="EMBL" id="WBOS01000001">
    <property type="protein sequence ID" value="KAB2338959.1"/>
    <property type="molecule type" value="Genomic_DNA"/>
</dbReference>
<dbReference type="Pfam" id="PF14179">
    <property type="entry name" value="YppG"/>
    <property type="match status" value="1"/>
</dbReference>
<gene>
    <name evidence="1" type="ORF">F7731_01585</name>
</gene>
<comment type="caution">
    <text evidence="1">The sequence shown here is derived from an EMBL/GenBank/DDBJ whole genome shotgun (WGS) entry which is preliminary data.</text>
</comment>
<dbReference type="Proteomes" id="UP000481030">
    <property type="component" value="Unassembled WGS sequence"/>
</dbReference>
<evidence type="ECO:0008006" key="3">
    <source>
        <dbReference type="Google" id="ProtNLM"/>
    </source>
</evidence>
<name>A0A6L3VDH0_9BACI</name>
<proteinExistence type="predicted"/>
<reference evidence="1 2" key="1">
    <citation type="journal article" date="2016" name="Antonie Van Leeuwenhoek">
        <title>Bacillus depressus sp. nov., isolated from soil of a sunflower field.</title>
        <authorList>
            <person name="Wei X."/>
            <person name="Xin D."/>
            <person name="Xin Y."/>
            <person name="Zhang H."/>
            <person name="Wang T."/>
            <person name="Zhang J."/>
        </authorList>
    </citation>
    <scope>NUCLEOTIDE SEQUENCE [LARGE SCALE GENOMIC DNA]</scope>
    <source>
        <strain evidence="1 2">BZ1</strain>
    </source>
</reference>
<protein>
    <recommendedName>
        <fullName evidence="3">Spore coat protein</fullName>
    </recommendedName>
</protein>
<keyword evidence="2" id="KW-1185">Reference proteome</keyword>
<organism evidence="1 2">
    <name type="scientific">Cytobacillus depressus</name>
    <dbReference type="NCBI Taxonomy" id="1602942"/>
    <lineage>
        <taxon>Bacteria</taxon>
        <taxon>Bacillati</taxon>
        <taxon>Bacillota</taxon>
        <taxon>Bacilli</taxon>
        <taxon>Bacillales</taxon>
        <taxon>Bacillaceae</taxon>
        <taxon>Cytobacillus</taxon>
    </lineage>
</organism>
<dbReference type="OrthoDB" id="2456726at2"/>
<accession>A0A6L3VDH0</accession>
<evidence type="ECO:0000313" key="2">
    <source>
        <dbReference type="Proteomes" id="UP000481030"/>
    </source>
</evidence>